<dbReference type="GO" id="GO:0012505">
    <property type="term" value="C:endomembrane system"/>
    <property type="evidence" value="ECO:0007669"/>
    <property type="project" value="TreeGrafter"/>
</dbReference>
<accession>A0A7R9W1R6</accession>
<evidence type="ECO:0000256" key="2">
    <source>
        <dbReference type="SAM" id="SignalP"/>
    </source>
</evidence>
<evidence type="ECO:0000259" key="3">
    <source>
        <dbReference type="Pfam" id="PF25070"/>
    </source>
</evidence>
<feature type="chain" id="PRO_5031555048" description="DUF7794 domain-containing protein" evidence="2">
    <location>
        <begin position="22"/>
        <end position="361"/>
    </location>
</feature>
<evidence type="ECO:0000256" key="1">
    <source>
        <dbReference type="SAM" id="Phobius"/>
    </source>
</evidence>
<feature type="transmembrane region" description="Helical" evidence="1">
    <location>
        <begin position="323"/>
        <end position="344"/>
    </location>
</feature>
<evidence type="ECO:0000313" key="4">
    <source>
        <dbReference type="EMBL" id="CAD8311350.1"/>
    </source>
</evidence>
<reference evidence="4" key="1">
    <citation type="submission" date="2021-01" db="EMBL/GenBank/DDBJ databases">
        <authorList>
            <person name="Corre E."/>
            <person name="Pelletier E."/>
            <person name="Niang G."/>
            <person name="Scheremetjew M."/>
            <person name="Finn R."/>
            <person name="Kale V."/>
            <person name="Holt S."/>
            <person name="Cochrane G."/>
            <person name="Meng A."/>
            <person name="Brown T."/>
            <person name="Cohen L."/>
        </authorList>
    </citation>
    <scope>NUCLEOTIDE SEQUENCE</scope>
    <source>
        <strain evidence="4">CCMP219</strain>
    </source>
</reference>
<proteinExistence type="predicted"/>
<feature type="domain" description="DUF7794" evidence="3">
    <location>
        <begin position="21"/>
        <end position="267"/>
    </location>
</feature>
<feature type="signal peptide" evidence="2">
    <location>
        <begin position="1"/>
        <end position="21"/>
    </location>
</feature>
<dbReference type="InterPro" id="IPR056696">
    <property type="entry name" value="DUF7794"/>
</dbReference>
<dbReference type="AlphaFoldDB" id="A0A7R9W1R6"/>
<dbReference type="PANTHER" id="PTHR37735">
    <property type="entry name" value="OS08G0567000 PROTEIN"/>
    <property type="match status" value="1"/>
</dbReference>
<name>A0A7R9W1R6_9CHLO</name>
<keyword evidence="2" id="KW-0732">Signal</keyword>
<dbReference type="Pfam" id="PF25070">
    <property type="entry name" value="DUF7794"/>
    <property type="match status" value="1"/>
</dbReference>
<protein>
    <recommendedName>
        <fullName evidence="3">DUF7794 domain-containing protein</fullName>
    </recommendedName>
</protein>
<dbReference type="EMBL" id="HBEC01045391">
    <property type="protein sequence ID" value="CAD8311350.1"/>
    <property type="molecule type" value="Transcribed_RNA"/>
</dbReference>
<keyword evidence="1" id="KW-0472">Membrane</keyword>
<dbReference type="PANTHER" id="PTHR37735:SF1">
    <property type="entry name" value="OS08G0567000 PROTEIN"/>
    <property type="match status" value="1"/>
</dbReference>
<organism evidence="4">
    <name type="scientific">Chlamydomonas euryale</name>
    <dbReference type="NCBI Taxonomy" id="1486919"/>
    <lineage>
        <taxon>Eukaryota</taxon>
        <taxon>Viridiplantae</taxon>
        <taxon>Chlorophyta</taxon>
        <taxon>core chlorophytes</taxon>
        <taxon>Chlorophyceae</taxon>
        <taxon>CS clade</taxon>
        <taxon>Chlamydomonadales</taxon>
        <taxon>Chlamydomonadaceae</taxon>
        <taxon>Chlamydomonas</taxon>
    </lineage>
</organism>
<gene>
    <name evidence="4" type="ORF">CEUR00632_LOCUS21170</name>
</gene>
<sequence length="361" mass="38453">MSPTWSLVLLALLALARLAASSSVLLVDSHDGSYLHSSTEEVYMDVGSLSSVLSALSGLFPTRDVDVGTVDRLVRPSPLRKPRAHVVINVASLSHDELAEIFGHRQARKVTLQQQAATTVETVSEMLSEIAFSNSELRVTMLDHQGFMACSGNCLDEHMEAATAGMGAVVSGSVITLPGGEQLRLDHLPDKLFAVEAASLHSGVEAHLHGIDGGSAPSLLEITLVGLHGLEEAYTRDSAVAAAARSSLLAMLKALVAKIDAAYGGDVTYQVAGFQVPAEVTVSEVMDWKTSARRRLAADAAKADEPWPPADQAAASKTFSTKAAAYCTFLLMLYFSLAAVWCMCNMPFKPDTMLFGAKKYE</sequence>
<keyword evidence="1" id="KW-0812">Transmembrane</keyword>
<keyword evidence="1" id="KW-1133">Transmembrane helix</keyword>